<sequence length="75" mass="8262">MITSFGLWNLFLLTRTSAGKTWIGCGLHIPYAMSLVPKELWCTCISGSGVESEYPPKFGDGVANEENELEVKIHS</sequence>
<dbReference type="EMBL" id="LMYN01000015">
    <property type="protein sequence ID" value="KSA03057.1"/>
    <property type="molecule type" value="Genomic_DNA"/>
</dbReference>
<reference evidence="2 3" key="1">
    <citation type="submission" date="2015-11" db="EMBL/GenBank/DDBJ databases">
        <title>The genome of Debaryomyces fabryi.</title>
        <authorList>
            <person name="Tafer H."/>
            <person name="Lopandic K."/>
        </authorList>
    </citation>
    <scope>NUCLEOTIDE SEQUENCE [LARGE SCALE GENOMIC DNA]</scope>
    <source>
        <strain evidence="2 3">CBS 789</strain>
    </source>
</reference>
<evidence type="ECO:0000256" key="1">
    <source>
        <dbReference type="SAM" id="SignalP"/>
    </source>
</evidence>
<keyword evidence="3" id="KW-1185">Reference proteome</keyword>
<name>A0A0V1Q3G1_9ASCO</name>
<protein>
    <submittedName>
        <fullName evidence="2">Uncharacterized protein</fullName>
    </submittedName>
</protein>
<dbReference type="RefSeq" id="XP_015469159.1">
    <property type="nucleotide sequence ID" value="XM_015610021.1"/>
</dbReference>
<evidence type="ECO:0000313" key="2">
    <source>
        <dbReference type="EMBL" id="KSA03057.1"/>
    </source>
</evidence>
<feature type="chain" id="PRO_5006884566" evidence="1">
    <location>
        <begin position="19"/>
        <end position="75"/>
    </location>
</feature>
<dbReference type="OrthoDB" id="88410at2759"/>
<accession>A0A0V1Q3G1</accession>
<keyword evidence="1" id="KW-0732">Signal</keyword>
<dbReference type="GeneID" id="26838200"/>
<gene>
    <name evidence="2" type="ORF">AC631_01191</name>
</gene>
<proteinExistence type="predicted"/>
<organism evidence="2 3">
    <name type="scientific">Debaryomyces fabryi</name>
    <dbReference type="NCBI Taxonomy" id="58627"/>
    <lineage>
        <taxon>Eukaryota</taxon>
        <taxon>Fungi</taxon>
        <taxon>Dikarya</taxon>
        <taxon>Ascomycota</taxon>
        <taxon>Saccharomycotina</taxon>
        <taxon>Pichiomycetes</taxon>
        <taxon>Debaryomycetaceae</taxon>
        <taxon>Debaryomyces</taxon>
    </lineage>
</organism>
<evidence type="ECO:0000313" key="3">
    <source>
        <dbReference type="Proteomes" id="UP000054251"/>
    </source>
</evidence>
<dbReference type="AlphaFoldDB" id="A0A0V1Q3G1"/>
<feature type="signal peptide" evidence="1">
    <location>
        <begin position="1"/>
        <end position="18"/>
    </location>
</feature>
<comment type="caution">
    <text evidence="2">The sequence shown here is derived from an EMBL/GenBank/DDBJ whole genome shotgun (WGS) entry which is preliminary data.</text>
</comment>
<dbReference type="Proteomes" id="UP000054251">
    <property type="component" value="Unassembled WGS sequence"/>
</dbReference>